<comment type="subcellular location">
    <subcellularLocation>
        <location evidence="1">Plastid</location>
    </subcellularLocation>
</comment>
<sequence length="282" mass="30707">MPLHPKLDAAFQKSQVLKVIIGLSNFNLLDTIKKVQAAELGNATYIDIAANVDILQEVRQISSLPICVSSIDIEELVLCYKAGADIIEIGNFDVFYEKGIAFSENQVLEMTKELITKTPGSAICVTIPHTLNFSTQIRLAQQLEHLGVDLIQTEGISTKANSFNYLDQSICNASAALSGTYVFSKYVSIPIISSSGINSLTAPMAISYGASGVGIGSFLNTFSNSKELSSNIQSIVSSLNDVQLIHPNVVSLPLNYLRVRSNKLYLPENLLSHFSLSRDIYL</sequence>
<dbReference type="AlphaFoldDB" id="A0A1C9CH70"/>
<accession>A0A1C9CH70</accession>
<evidence type="ECO:0000256" key="2">
    <source>
        <dbReference type="ARBA" id="ARBA00009664"/>
    </source>
</evidence>
<evidence type="ECO:0000256" key="1">
    <source>
        <dbReference type="ARBA" id="ARBA00004474"/>
    </source>
</evidence>
<dbReference type="InterPro" id="IPR007570">
    <property type="entry name" value="Uncharacterised_Ycf23"/>
</dbReference>
<geneLocation type="plastid" evidence="5"/>
<dbReference type="RefSeq" id="YP_009294275.1">
    <property type="nucleotide sequence ID" value="NC_031147.1"/>
</dbReference>
<dbReference type="Gene3D" id="3.20.20.70">
    <property type="entry name" value="Aldolase class I"/>
    <property type="match status" value="1"/>
</dbReference>
<dbReference type="GO" id="GO:0009536">
    <property type="term" value="C:plastid"/>
    <property type="evidence" value="ECO:0007669"/>
    <property type="project" value="UniProtKB-SubCell"/>
</dbReference>
<evidence type="ECO:0000256" key="4">
    <source>
        <dbReference type="ARBA" id="ARBA00022640"/>
    </source>
</evidence>
<dbReference type="GeneID" id="29070217"/>
<dbReference type="InterPro" id="IPR013785">
    <property type="entry name" value="Aldolase_TIM"/>
</dbReference>
<dbReference type="PANTHER" id="PTHR36895:SF1">
    <property type="entry name" value="YCF23 PROTEIN"/>
    <property type="match status" value="1"/>
</dbReference>
<comment type="similarity">
    <text evidence="2">Belongs to the ycf23 family.</text>
</comment>
<keyword evidence="4 5" id="KW-0934">Plastid</keyword>
<name>A0A1C9CH70_PALPL</name>
<dbReference type="PANTHER" id="PTHR36895">
    <property type="match status" value="1"/>
</dbReference>
<dbReference type="SUPFAM" id="SSF51395">
    <property type="entry name" value="FMN-linked oxidoreductases"/>
    <property type="match status" value="1"/>
</dbReference>
<reference evidence="5" key="1">
    <citation type="journal article" date="2018" name="PLoS ONE">
        <title>Plastid genome analysis of three Nemaliophycidae red algal species suggests environmental adaptation for iron limited habitats.</title>
        <authorList>
            <person name="Cho C.H."/>
            <person name="Choi J.W."/>
            <person name="Lam D.W."/>
            <person name="Kim K.M."/>
            <person name="Yoon H.S."/>
        </authorList>
    </citation>
    <scope>NUCLEOTIDE SEQUENCE</scope>
</reference>
<dbReference type="Pfam" id="PF04481">
    <property type="entry name" value="DUF561"/>
    <property type="match status" value="1"/>
</dbReference>
<organism evidence="5">
    <name type="scientific">Palmaria palmata</name>
    <name type="common">Dulse</name>
    <name type="synonym">Rhodymenia palmata</name>
    <dbReference type="NCBI Taxonomy" id="2822"/>
    <lineage>
        <taxon>Eukaryota</taxon>
        <taxon>Rhodophyta</taxon>
        <taxon>Florideophyceae</taxon>
        <taxon>Nemaliophycidae</taxon>
        <taxon>Palmariales</taxon>
        <taxon>Palmariaceae</taxon>
        <taxon>Palmaria</taxon>
    </lineage>
</organism>
<gene>
    <name evidence="5" type="primary">ycf23</name>
    <name evidence="5" type="ORF">Palma_083</name>
</gene>
<evidence type="ECO:0000256" key="3">
    <source>
        <dbReference type="ARBA" id="ARBA00021523"/>
    </source>
</evidence>
<evidence type="ECO:0000313" key="5">
    <source>
        <dbReference type="EMBL" id="AOM67715.1"/>
    </source>
</evidence>
<protein>
    <recommendedName>
        <fullName evidence="3">Uncharacterized protein ycf23</fullName>
    </recommendedName>
</protein>
<dbReference type="EMBL" id="KX284726">
    <property type="protein sequence ID" value="AOM67715.1"/>
    <property type="molecule type" value="Genomic_DNA"/>
</dbReference>
<proteinExistence type="inferred from homology"/>